<sequence length="179" mass="20431">MLHAYGKPGGVMFHSDQGSHYTSRQFRQLLWRYQIRQSMSRRGNCWDNSPMERFFRSLKNEWMPVVGYVSFSEAAHAITDYIVGYYSALRPHEYNGGLPPNESENRYWKNSNSVASFLLTTSRSIAARPLWMVSPNSSNVPCRALICAVRNFTSCMRVRCRTSTDCCSSVFTAISLPGC</sequence>
<reference evidence="3" key="1">
    <citation type="submission" date="2008-05" db="EMBL/GenBank/DDBJ databases">
        <title>Complete sequence of Shigella boydii serotype 18 strain BS512.</title>
        <authorList>
            <person name="Rasko D.A."/>
            <person name="Rosovitz M."/>
            <person name="Maurelli A.T."/>
            <person name="Myers G."/>
            <person name="Seshadri R."/>
            <person name="Cer R."/>
            <person name="Jiang L."/>
            <person name="Ravel J."/>
            <person name="Sebastian Y."/>
        </authorList>
    </citation>
    <scope>NUCLEOTIDE SEQUENCE [LARGE SCALE GENOMIC DNA]</scope>
    <source>
        <strain evidence="3">CDC 3083-94 / BS512</strain>
    </source>
</reference>
<evidence type="ECO:0000313" key="3">
    <source>
        <dbReference type="Proteomes" id="UP000001030"/>
    </source>
</evidence>
<dbReference type="PANTHER" id="PTHR46889">
    <property type="entry name" value="TRANSPOSASE INSF FOR INSERTION SEQUENCE IS3B-RELATED"/>
    <property type="match status" value="1"/>
</dbReference>
<gene>
    <name evidence="2" type="ordered locus">SbBS512_E4661</name>
</gene>
<proteinExistence type="predicted"/>
<dbReference type="InterPro" id="IPR012337">
    <property type="entry name" value="RNaseH-like_sf"/>
</dbReference>
<dbReference type="STRING" id="344609.SbBS512_E4661"/>
<dbReference type="GO" id="GO:0015074">
    <property type="term" value="P:DNA integration"/>
    <property type="evidence" value="ECO:0007669"/>
    <property type="project" value="InterPro"/>
</dbReference>
<dbReference type="Proteomes" id="UP000001030">
    <property type="component" value="Chromosome"/>
</dbReference>
<keyword evidence="3" id="KW-1185">Reference proteome</keyword>
<evidence type="ECO:0000313" key="2">
    <source>
        <dbReference type="EMBL" id="ACD09181.1"/>
    </source>
</evidence>
<dbReference type="AlphaFoldDB" id="B2TY08"/>
<protein>
    <recommendedName>
        <fullName evidence="1">Integrase catalytic domain-containing protein</fullName>
    </recommendedName>
</protein>
<name>B2TY08_SHIB3</name>
<dbReference type="Gene3D" id="3.30.420.10">
    <property type="entry name" value="Ribonuclease H-like superfamily/Ribonuclease H"/>
    <property type="match status" value="1"/>
</dbReference>
<accession>B2TY08</accession>
<dbReference type="KEGG" id="sbc:SbBS512_E4661"/>
<dbReference type="InterPro" id="IPR001584">
    <property type="entry name" value="Integrase_cat-core"/>
</dbReference>
<dbReference type="HOGENOM" id="CLU_1502484_0_0_6"/>
<evidence type="ECO:0000259" key="1">
    <source>
        <dbReference type="PROSITE" id="PS50994"/>
    </source>
</evidence>
<dbReference type="EMBL" id="CP001063">
    <property type="protein sequence ID" value="ACD09181.1"/>
    <property type="molecule type" value="Genomic_DNA"/>
</dbReference>
<dbReference type="InterPro" id="IPR050900">
    <property type="entry name" value="Transposase_IS3/IS150/IS904"/>
</dbReference>
<organism evidence="2 3">
    <name type="scientific">Shigella boydii serotype 18 (strain CDC 3083-94 / BS512)</name>
    <dbReference type="NCBI Taxonomy" id="344609"/>
    <lineage>
        <taxon>Bacteria</taxon>
        <taxon>Pseudomonadati</taxon>
        <taxon>Pseudomonadota</taxon>
        <taxon>Gammaproteobacteria</taxon>
        <taxon>Enterobacterales</taxon>
        <taxon>Enterobacteriaceae</taxon>
        <taxon>Shigella</taxon>
    </lineage>
</organism>
<dbReference type="PANTHER" id="PTHR46889:SF4">
    <property type="entry name" value="TRANSPOSASE INSO FOR INSERTION SEQUENCE ELEMENT IS911B-RELATED"/>
    <property type="match status" value="1"/>
</dbReference>
<dbReference type="GO" id="GO:0003676">
    <property type="term" value="F:nucleic acid binding"/>
    <property type="evidence" value="ECO:0007669"/>
    <property type="project" value="InterPro"/>
</dbReference>
<dbReference type="Pfam" id="PF00665">
    <property type="entry name" value="rve"/>
    <property type="match status" value="1"/>
</dbReference>
<feature type="domain" description="Integrase catalytic" evidence="1">
    <location>
        <begin position="1"/>
        <end position="107"/>
    </location>
</feature>
<dbReference type="SUPFAM" id="SSF53098">
    <property type="entry name" value="Ribonuclease H-like"/>
    <property type="match status" value="1"/>
</dbReference>
<dbReference type="InterPro" id="IPR036397">
    <property type="entry name" value="RNaseH_sf"/>
</dbReference>
<dbReference type="PROSITE" id="PS50994">
    <property type="entry name" value="INTEGRASE"/>
    <property type="match status" value="1"/>
</dbReference>